<dbReference type="NCBIfam" id="TIGR01642">
    <property type="entry name" value="U2AF_lg"/>
    <property type="match status" value="1"/>
</dbReference>
<keyword evidence="3" id="KW-0677">Repeat</keyword>
<dbReference type="Gene3D" id="3.30.70.330">
    <property type="match status" value="3"/>
</dbReference>
<dbReference type="InterPro" id="IPR000504">
    <property type="entry name" value="RRM_dom"/>
</dbReference>
<comment type="similarity">
    <text evidence="10">Belongs to the splicing factor SR family.</text>
</comment>
<feature type="compositionally biased region" description="Basic residues" evidence="11">
    <location>
        <begin position="40"/>
        <end position="82"/>
    </location>
</feature>
<dbReference type="FunFam" id="3.30.70.330:FF:000097">
    <property type="entry name" value="U2 snRNP auxiliary factor large subunit"/>
    <property type="match status" value="1"/>
</dbReference>
<dbReference type="AlphaFoldDB" id="A0A8J4XYU4"/>
<name>A0A8J4XYU4_CHIOP</name>
<evidence type="ECO:0000256" key="5">
    <source>
        <dbReference type="ARBA" id="ARBA00023187"/>
    </source>
</evidence>
<comment type="subcellular location">
    <subcellularLocation>
        <location evidence="1 10">Nucleus</location>
    </subcellularLocation>
</comment>
<feature type="domain" description="RRM" evidence="12">
    <location>
        <begin position="277"/>
        <end position="327"/>
    </location>
</feature>
<keyword evidence="2 10" id="KW-0507">mRNA processing</keyword>
<dbReference type="CDD" id="cd12231">
    <property type="entry name" value="RRM2_U2AF65"/>
    <property type="match status" value="1"/>
</dbReference>
<dbReference type="EMBL" id="JACEEZ010018939">
    <property type="protein sequence ID" value="KAG0716322.1"/>
    <property type="molecule type" value="Genomic_DNA"/>
</dbReference>
<dbReference type="InterPro" id="IPR006529">
    <property type="entry name" value="U2AF_lg"/>
</dbReference>
<organism evidence="13 14">
    <name type="scientific">Chionoecetes opilio</name>
    <name type="common">Atlantic snow crab</name>
    <name type="synonym">Cancer opilio</name>
    <dbReference type="NCBI Taxonomy" id="41210"/>
    <lineage>
        <taxon>Eukaryota</taxon>
        <taxon>Metazoa</taxon>
        <taxon>Ecdysozoa</taxon>
        <taxon>Arthropoda</taxon>
        <taxon>Crustacea</taxon>
        <taxon>Multicrustacea</taxon>
        <taxon>Malacostraca</taxon>
        <taxon>Eumalacostraca</taxon>
        <taxon>Eucarida</taxon>
        <taxon>Decapoda</taxon>
        <taxon>Pleocyemata</taxon>
        <taxon>Brachyura</taxon>
        <taxon>Eubrachyura</taxon>
        <taxon>Majoidea</taxon>
        <taxon>Majidae</taxon>
        <taxon>Chionoecetes</taxon>
    </lineage>
</organism>
<dbReference type="SMART" id="SM00360">
    <property type="entry name" value="RRM"/>
    <property type="match status" value="3"/>
</dbReference>
<dbReference type="InterPro" id="IPR035979">
    <property type="entry name" value="RBD_domain_sf"/>
</dbReference>
<evidence type="ECO:0000259" key="12">
    <source>
        <dbReference type="PROSITE" id="PS50102"/>
    </source>
</evidence>
<evidence type="ECO:0000256" key="6">
    <source>
        <dbReference type="ARBA" id="ARBA00023242"/>
    </source>
</evidence>
<dbReference type="InterPro" id="IPR012677">
    <property type="entry name" value="Nucleotide-bd_a/b_plait_sf"/>
</dbReference>
<dbReference type="Pfam" id="PF00076">
    <property type="entry name" value="RRM_1"/>
    <property type="match status" value="2"/>
</dbReference>
<dbReference type="SUPFAM" id="SSF54928">
    <property type="entry name" value="RNA-binding domain, RBD"/>
    <property type="match status" value="3"/>
</dbReference>
<evidence type="ECO:0000256" key="8">
    <source>
        <dbReference type="ARBA" id="ARBA00064859"/>
    </source>
</evidence>
<comment type="function">
    <text evidence="7">Necessary for the splicing of pre-mRNA. Binds to the polypyrimidine tract of introns early during spliceosome assembly.</text>
</comment>
<dbReference type="GO" id="GO:0005634">
    <property type="term" value="C:nucleus"/>
    <property type="evidence" value="ECO:0007669"/>
    <property type="project" value="UniProtKB-SubCell"/>
</dbReference>
<accession>A0A8J4XYU4</accession>
<dbReference type="PANTHER" id="PTHR23139">
    <property type="entry name" value="RNA-BINDING PROTEIN"/>
    <property type="match status" value="1"/>
</dbReference>
<keyword evidence="14" id="KW-1185">Reference proteome</keyword>
<dbReference type="GO" id="GO:0003723">
    <property type="term" value="F:RNA binding"/>
    <property type="evidence" value="ECO:0007669"/>
    <property type="project" value="UniProtKB-UniRule"/>
</dbReference>
<dbReference type="PROSITE" id="PS50102">
    <property type="entry name" value="RRM"/>
    <property type="match status" value="2"/>
</dbReference>
<comment type="subunit">
    <text evidence="8">Forms a heterodimer with the U2AF small subunit.</text>
</comment>
<evidence type="ECO:0000256" key="1">
    <source>
        <dbReference type="ARBA" id="ARBA00004123"/>
    </source>
</evidence>
<keyword evidence="4 9" id="KW-0694">RNA-binding</keyword>
<dbReference type="CDD" id="cd12230">
    <property type="entry name" value="RRM1_U2AF65"/>
    <property type="match status" value="1"/>
</dbReference>
<evidence type="ECO:0000256" key="11">
    <source>
        <dbReference type="SAM" id="MobiDB-lite"/>
    </source>
</evidence>
<dbReference type="CDD" id="cd12232">
    <property type="entry name" value="RRM3_U2AF65"/>
    <property type="match status" value="1"/>
</dbReference>
<evidence type="ECO:0000313" key="13">
    <source>
        <dbReference type="EMBL" id="KAG0716322.1"/>
    </source>
</evidence>
<evidence type="ECO:0000313" key="14">
    <source>
        <dbReference type="Proteomes" id="UP000770661"/>
    </source>
</evidence>
<feature type="domain" description="RRM" evidence="12">
    <location>
        <begin position="163"/>
        <end position="245"/>
    </location>
</feature>
<dbReference type="Proteomes" id="UP000770661">
    <property type="component" value="Unassembled WGS sequence"/>
</dbReference>
<sequence>MGEDRDKEKGEKDREERKDKDRDKDRDKDKDRGDKDKDRDRKKRSRSRSRERRKHKTRSQSRGRSRSRSRSREKRKSRRKKPSLYWDKPPPGFEHITPIQYKAMQAAGQIPSNVTVPLIAPANTTQVLAASVAPTTATTNMPEVAAMPQPVPVVGSTITRQARRLYVGNIPFGVTEEEMMEFFNQQMHLAGLAQAAGNPVLACQVNLDKNFAFLEFRSIDETTQAIAFDGINFKGQSLKIRRPHDYQPMPGMSEHPTLTAMPVIAGVVSTVVPDSPHKIFIGGLPNYLNEDQVKELLMSFGQLRAFNLVKDSATGLSKGYAFCEYVDVSLTDQSWGCPGAVTGVLVTCGAVTGVLVTCGAITGVLVTCGAVTGVLVTCGAVTGVLVTCGAVTGMLVTCGAVTGVLVTCGAVTGVAIHGLNGMQLGDKKLVVQRASVGAKNANAMAQAPVQIQVPGLQLQSGTGPATEVLCLMNMVMPEELKDDEEYEDIQEDIREECSRYGIVRSVEIPRPVEGVEVPGVGKVFVEFNSVLDCQKAQQNLTGQLTYELFPHCGRVKLAIASQSRVDKTMGE</sequence>
<feature type="compositionally biased region" description="Basic and acidic residues" evidence="11">
    <location>
        <begin position="1"/>
        <end position="39"/>
    </location>
</feature>
<reference evidence="13" key="1">
    <citation type="submission" date="2020-07" db="EMBL/GenBank/DDBJ databases">
        <title>The High-quality genome of the commercially important snow crab, Chionoecetes opilio.</title>
        <authorList>
            <person name="Jeong J.-H."/>
            <person name="Ryu S."/>
        </authorList>
    </citation>
    <scope>NUCLEOTIDE SEQUENCE</scope>
    <source>
        <strain evidence="13">MADBK_172401_WGS</strain>
        <tissue evidence="13">Digestive gland</tissue>
    </source>
</reference>
<proteinExistence type="inferred from homology"/>
<dbReference type="FunFam" id="3.30.70.330:FF:000074">
    <property type="entry name" value="U2 snRNP auxiliary factor large subunit"/>
    <property type="match status" value="1"/>
</dbReference>
<evidence type="ECO:0000256" key="10">
    <source>
        <dbReference type="RuleBase" id="RU364135"/>
    </source>
</evidence>
<evidence type="ECO:0000256" key="2">
    <source>
        <dbReference type="ARBA" id="ARBA00022664"/>
    </source>
</evidence>
<dbReference type="GO" id="GO:0000398">
    <property type="term" value="P:mRNA splicing, via spliceosome"/>
    <property type="evidence" value="ECO:0007669"/>
    <property type="project" value="UniProtKB-ARBA"/>
</dbReference>
<comment type="caution">
    <text evidence="13">The sequence shown here is derived from an EMBL/GenBank/DDBJ whole genome shotgun (WGS) entry which is preliminary data.</text>
</comment>
<evidence type="ECO:0000256" key="3">
    <source>
        <dbReference type="ARBA" id="ARBA00022737"/>
    </source>
</evidence>
<evidence type="ECO:0000256" key="7">
    <source>
        <dbReference type="ARBA" id="ARBA00053913"/>
    </source>
</evidence>
<protein>
    <recommendedName>
        <fullName evidence="10">Splicing factor U2AF subunit</fullName>
    </recommendedName>
    <alternativeName>
        <fullName evidence="10">U2 snRNP auxiliary factor large subunit</fullName>
    </alternativeName>
</protein>
<gene>
    <name evidence="13" type="primary">U2af50</name>
    <name evidence="13" type="ORF">GWK47_001080</name>
</gene>
<dbReference type="OrthoDB" id="10266058at2759"/>
<evidence type="ECO:0000256" key="4">
    <source>
        <dbReference type="ARBA" id="ARBA00022884"/>
    </source>
</evidence>
<feature type="region of interest" description="Disordered" evidence="11">
    <location>
        <begin position="1"/>
        <end position="92"/>
    </location>
</feature>
<keyword evidence="5 10" id="KW-0508">mRNA splicing</keyword>
<evidence type="ECO:0000256" key="9">
    <source>
        <dbReference type="PROSITE-ProRule" id="PRU00176"/>
    </source>
</evidence>
<keyword evidence="6 10" id="KW-0539">Nucleus</keyword>